<keyword evidence="1" id="KW-0479">Metal-binding</keyword>
<evidence type="ECO:0000256" key="2">
    <source>
        <dbReference type="SAM" id="MobiDB-lite"/>
    </source>
</evidence>
<keyword evidence="5" id="KW-1185">Reference proteome</keyword>
<dbReference type="Proteomes" id="UP001219518">
    <property type="component" value="Unassembled WGS sequence"/>
</dbReference>
<dbReference type="InterPro" id="IPR007527">
    <property type="entry name" value="Znf_SWIM"/>
</dbReference>
<sequence length="1150" mass="129081">MENIIQIPVSSKVPLQNGNRRPLSQLNSINERNRSIPLSQPYVGASKKPVVLVSNVPIPNYNRTPSSSLNVSAINKPAVLHLSRSNVSAGKPAVLVSKVPLSNYNRTPLSSSNVNGSNKPAVLHLSQPNVGASKKPAVLVSKVSLSNHNRTSLSPLNSTSNKPTVLFLKPDGRQAHLAHENSTVSSLPKGLNNLSSALQTSDSSEHVAYACGTLPPLPKGLWLSSALQASHGSEQVKRKSLSLKKNSVNINSPSVKILKALQAPESLSSGIPTLSLTQSTDASVPPCNSTSDHTTLKAVQINTPVRKNLSSSNTTVSLPSASSLQQPENSEDNKSLQCLLNDTLPPDYSHEVLSVIPMHIYRDECHDAMYEAIIRVNISTREEALRWLADYQDCSFTDWRVRRTFKENSNKIIFKKAYRCHNNTLAQNRPGTKQAHKKHTECQAFLTLTIKNPEMKRSKDKHLKTHPMEIIIQHCHNHALQAVDSLCHRRPKPEVEKKFHIMFSNNHSPSSALKTHLYDIRVQYPDNWFEIMADTSECPSQRWCYHQYYKQFQKAYGAPDGEAMLTSLSEAIEKYNKECGSTCAAMKRLGNDLIVVLCSPLMKRVHEKLKSSEEMGFLDSGGCMDRQNTRIFTFLAPSVAGALPTGIIMTSSESEDVILEAINLLKSIFPVKSFYGNNMPKIMMTDDQTSERNALRRAFPGVILLLCLFHVLQAFWRYVWDSKHKVPAEDRVEVHFLFKDWCYIDDRDRFEQMYKDILNHPKIKSNANLVKQITGYYERKEEWALCFRTDLLLRGNNTNNYSERTIKGYKDDVLERVKAYSIVQLFDFFTSRLAAFFELRIAAVLNNRKTNYTQSKHFIDPKKLIPLECSKSSEFEGLYSVSNKESGGKYFVDMELEVCSCPVGFNGAPCKHQMAVVKHFNLSSTQFLPFHDEQTKLALHSIMSTTAPRPGWYAPLKLGSRSTTVSADPEVVEAADENNLSQDTLSHASEQSNIFLPETAGNPAAETPNQDQVDQGLAAWNSIHSYVVDCLKKRPDTFLPAVLKFCDRFEKAKSLSENSLISALHMFHETYSARASKKGRYILVRRDQVSRRKVLVGGRKCAPQGRPPKRAWTAEHGYSSQKVKGPCWNYVPPRKRAALPHSLSYKIQSK</sequence>
<keyword evidence="1" id="KW-0862">Zinc</keyword>
<dbReference type="GO" id="GO:0008270">
    <property type="term" value="F:zinc ion binding"/>
    <property type="evidence" value="ECO:0007669"/>
    <property type="project" value="UniProtKB-KW"/>
</dbReference>
<dbReference type="PANTHER" id="PTHR35385:SF2">
    <property type="entry name" value="PROTEIN B, PUTATIVE-RELATED"/>
    <property type="match status" value="1"/>
</dbReference>
<feature type="region of interest" description="Disordered" evidence="2">
    <location>
        <begin position="275"/>
        <end position="334"/>
    </location>
</feature>
<reference evidence="4" key="1">
    <citation type="submission" date="2021-07" db="EMBL/GenBank/DDBJ databases">
        <authorList>
            <person name="Catto M.A."/>
            <person name="Jacobson A."/>
            <person name="Kennedy G."/>
            <person name="Labadie P."/>
            <person name="Hunt B.G."/>
            <person name="Srinivasan R."/>
        </authorList>
    </citation>
    <scope>NUCLEOTIDE SEQUENCE</scope>
    <source>
        <strain evidence="4">PL_HMW_Pooled</strain>
        <tissue evidence="4">Head</tissue>
    </source>
</reference>
<dbReference type="PANTHER" id="PTHR35385">
    <property type="entry name" value="PROTEIN B, PUTATIVE-RELATED-RELATED"/>
    <property type="match status" value="1"/>
</dbReference>
<feature type="compositionally biased region" description="Polar residues" evidence="2">
    <location>
        <begin position="275"/>
        <end position="293"/>
    </location>
</feature>
<organism evidence="4 5">
    <name type="scientific">Frankliniella fusca</name>
    <dbReference type="NCBI Taxonomy" id="407009"/>
    <lineage>
        <taxon>Eukaryota</taxon>
        <taxon>Metazoa</taxon>
        <taxon>Ecdysozoa</taxon>
        <taxon>Arthropoda</taxon>
        <taxon>Hexapoda</taxon>
        <taxon>Insecta</taxon>
        <taxon>Pterygota</taxon>
        <taxon>Neoptera</taxon>
        <taxon>Paraneoptera</taxon>
        <taxon>Thysanoptera</taxon>
        <taxon>Terebrantia</taxon>
        <taxon>Thripoidea</taxon>
        <taxon>Thripidae</taxon>
        <taxon>Frankliniella</taxon>
    </lineage>
</organism>
<name>A0AAE1I1H1_9NEOP</name>
<proteinExistence type="predicted"/>
<protein>
    <submittedName>
        <fullName evidence="4">Hydroxylamine reductase</fullName>
    </submittedName>
</protein>
<evidence type="ECO:0000259" key="3">
    <source>
        <dbReference type="PROSITE" id="PS50966"/>
    </source>
</evidence>
<accession>A0AAE1I1H1</accession>
<evidence type="ECO:0000313" key="5">
    <source>
        <dbReference type="Proteomes" id="UP001219518"/>
    </source>
</evidence>
<gene>
    <name evidence="4" type="ORF">KUF71_006547</name>
</gene>
<keyword evidence="1" id="KW-0863">Zinc-finger</keyword>
<evidence type="ECO:0000313" key="4">
    <source>
        <dbReference type="EMBL" id="KAK3931529.1"/>
    </source>
</evidence>
<dbReference type="EMBL" id="JAHWGI010001426">
    <property type="protein sequence ID" value="KAK3931529.1"/>
    <property type="molecule type" value="Genomic_DNA"/>
</dbReference>
<dbReference type="AlphaFoldDB" id="A0AAE1I1H1"/>
<comment type="caution">
    <text evidence="4">The sequence shown here is derived from an EMBL/GenBank/DDBJ whole genome shotgun (WGS) entry which is preliminary data.</text>
</comment>
<reference evidence="4" key="2">
    <citation type="journal article" date="2023" name="BMC Genomics">
        <title>Pest status, molecular evolution, and epigenetic factors derived from the genome assembly of Frankliniella fusca, a thysanopteran phytovirus vector.</title>
        <authorList>
            <person name="Catto M.A."/>
            <person name="Labadie P.E."/>
            <person name="Jacobson A.L."/>
            <person name="Kennedy G.G."/>
            <person name="Srinivasan R."/>
            <person name="Hunt B.G."/>
        </authorList>
    </citation>
    <scope>NUCLEOTIDE SEQUENCE</scope>
    <source>
        <strain evidence="4">PL_HMW_Pooled</strain>
    </source>
</reference>
<evidence type="ECO:0000256" key="1">
    <source>
        <dbReference type="PROSITE-ProRule" id="PRU00325"/>
    </source>
</evidence>
<feature type="compositionally biased region" description="Polar residues" evidence="2">
    <location>
        <begin position="300"/>
        <end position="328"/>
    </location>
</feature>
<feature type="domain" description="SWIM-type" evidence="3">
    <location>
        <begin position="890"/>
        <end position="921"/>
    </location>
</feature>
<dbReference type="PROSITE" id="PS50966">
    <property type="entry name" value="ZF_SWIM"/>
    <property type="match status" value="1"/>
</dbReference>